<name>A0ACC1YGY7_MELAZ</name>
<proteinExistence type="predicted"/>
<organism evidence="1 2">
    <name type="scientific">Melia azedarach</name>
    <name type="common">Chinaberry tree</name>
    <dbReference type="NCBI Taxonomy" id="155640"/>
    <lineage>
        <taxon>Eukaryota</taxon>
        <taxon>Viridiplantae</taxon>
        <taxon>Streptophyta</taxon>
        <taxon>Embryophyta</taxon>
        <taxon>Tracheophyta</taxon>
        <taxon>Spermatophyta</taxon>
        <taxon>Magnoliopsida</taxon>
        <taxon>eudicotyledons</taxon>
        <taxon>Gunneridae</taxon>
        <taxon>Pentapetalae</taxon>
        <taxon>rosids</taxon>
        <taxon>malvids</taxon>
        <taxon>Sapindales</taxon>
        <taxon>Meliaceae</taxon>
        <taxon>Melia</taxon>
    </lineage>
</organism>
<dbReference type="EMBL" id="CM051396">
    <property type="protein sequence ID" value="KAJ4722756.1"/>
    <property type="molecule type" value="Genomic_DNA"/>
</dbReference>
<dbReference type="Proteomes" id="UP001164539">
    <property type="component" value="Chromosome 3"/>
</dbReference>
<protein>
    <submittedName>
        <fullName evidence="1">Transducin/WD40 repeat-like superfamily protein</fullName>
    </submittedName>
</protein>
<evidence type="ECO:0000313" key="2">
    <source>
        <dbReference type="Proteomes" id="UP001164539"/>
    </source>
</evidence>
<reference evidence="1 2" key="1">
    <citation type="journal article" date="2023" name="Science">
        <title>Complex scaffold remodeling in plant triterpene biosynthesis.</title>
        <authorList>
            <person name="De La Pena R."/>
            <person name="Hodgson H."/>
            <person name="Liu J.C."/>
            <person name="Stephenson M.J."/>
            <person name="Martin A.C."/>
            <person name="Owen C."/>
            <person name="Harkess A."/>
            <person name="Leebens-Mack J."/>
            <person name="Jimenez L.E."/>
            <person name="Osbourn A."/>
            <person name="Sattely E.S."/>
        </authorList>
    </citation>
    <scope>NUCLEOTIDE SEQUENCE [LARGE SCALE GENOMIC DNA]</scope>
    <source>
        <strain evidence="2">cv. JPN11</strain>
        <tissue evidence="1">Leaf</tissue>
    </source>
</reference>
<comment type="caution">
    <text evidence="1">The sequence shown here is derived from an EMBL/GenBank/DDBJ whole genome shotgun (WGS) entry which is preliminary data.</text>
</comment>
<accession>A0ACC1YGY7</accession>
<gene>
    <name evidence="1" type="ORF">OWV82_006203</name>
</gene>
<sequence>MSSLSTHRQRDRGGGSTGAKALTPNSISNKNPNSALKKSSSGKENPKPFTRSQKPVIKSVPRVEKAAGENGDSRVRWSTSSAPRGRSQSPSEFIRVFSDFKKDKVSRVSVEKKGLRDSSVKRAELGSNQKRALSDFKENKGFGINLEKKSESERKFRGVRGLGSDCGKAVTSSSNSGKSSGTSVNRNFESNNENGGLDFGLKVENCGKVDNLKCDDRIEKIDASVDLRLKESDEKTSNYSKVSETVKEKEPSEGVSTEVGIKYPSKLHEKLTFLEGKVKRIASDIKRTKEMLDMNNPDSTKVILSDIQEKISGIEKAMGNVVGDSRSKIVGSKSGGNNDGGSKTVEKSQDNRVETEEGSVKGLESEELEARLFPHHKLLRNRMPMRPLSKNSQNDEMDVVEPSSDLMVEEKPSSPIEENPIALEFLASLDKDQGKVTTRTGLVDIECDEVLETDEAANSEERGLLGMFSGKGNSELILTSDERLDEFDDQENKQELIIDEEIEDSCIYELNEIGQRTSTGGWFVSEGESVLLAHEDGSCSYYDIANCEDKAVYKPPAGVSPSIWRDCWVIRAASADGCSGRYVVAASAGNILDSGFCSWDFYTKDVRAFRIEGGGTTTSRTVLGSLTNSNMYRRNALSSILAPETQQWWYKPCGPLIVSTASSQKVVKIYDIRDGEQIMQWEAQKPVSTMDYSSPLQWRNRGKVVIAEGETISLWDVNSLHPQALLSVSSSGRKISALHVNNTDAELGGGVRQRVTSAEADGNDGVFCTPDSINVLDFRHPSGIGLKIPKFGVNVQSVFSRGDSIFLGCSNVRSIGKKQPSSQVQQFSLRKQRLFSTYTLPESNAHSYYSAITQVWGNTNLVMGVSGLGLFVFDALRDDGFQCFPSDNSSNQKVREIIGPDDLYAPSFDYMASRVLLISRDRPAQWRYLP</sequence>
<evidence type="ECO:0000313" key="1">
    <source>
        <dbReference type="EMBL" id="KAJ4722756.1"/>
    </source>
</evidence>
<keyword evidence="2" id="KW-1185">Reference proteome</keyword>